<sequence length="646" mass="75884">MELKFVWIQEYKNIKNTGFNLNNSSQEEFQFINNELTISKSIKTPENFFKENISGVTAIVGKNGSGKTNLTEFINYNLAHATNGSLETHIKSEGLLIIDHWIFVQKEIEIINEENLIEAGYKILRYEYAPLDQGQQGLRWYEMENNKYIYYNPTFDLRGVSVQNNLVNISTTALVYNDLYNLKYVYPINNNSEITQLDAFQDMENSRICDFILNFELITKYIHFLPREIKIYLLNNDFFNKQNFYGDDLNDPKKKSLDGLQDELDNLLKNLITDDFEAYFTTQRENSSVKYYNLPIEEQKAFFFRLFFINVFQTLINKEILFPKNYFVDALYEEVLKDSIENLDIHKSILTLKKNITEIINNANWNNYELPLPDTYDSKRINIYEYLGSLALPITENTVILNETILLMDELFDNRRIFTYEPHGQFSSGEKHLLTLYSRFFWARKQIKNSETRTHGIKGESIVIFIDEGEVALHPEWQRVFFDKIITFLSELFKDKKIQLILTTHSPFVLSDIPQNNVLFLDKDENNNTKISNIEKEQTFGANIHELLADSFFLNEGFMGEFAKSKILDLINYLTFDDQIAEKENNIKPTGNWSEQSALEVINIIGEQVIKDRLLNLFDKKFTSKSKESILSRMEELKKELEKFDE</sequence>
<dbReference type="SUPFAM" id="SSF52540">
    <property type="entry name" value="P-loop containing nucleoside triphosphate hydrolases"/>
    <property type="match status" value="1"/>
</dbReference>
<gene>
    <name evidence="2" type="ORF">ACFSC2_18295</name>
</gene>
<protein>
    <submittedName>
        <fullName evidence="2">AAA family ATPase</fullName>
    </submittedName>
</protein>
<name>A0ABW4HHN9_9FLAO</name>
<organism evidence="2 3">
    <name type="scientific">Flavobacterium artemisiae</name>
    <dbReference type="NCBI Taxonomy" id="2126556"/>
    <lineage>
        <taxon>Bacteria</taxon>
        <taxon>Pseudomonadati</taxon>
        <taxon>Bacteroidota</taxon>
        <taxon>Flavobacteriia</taxon>
        <taxon>Flavobacteriales</taxon>
        <taxon>Flavobacteriaceae</taxon>
        <taxon>Flavobacterium</taxon>
    </lineage>
</organism>
<dbReference type="Gene3D" id="3.40.50.300">
    <property type="entry name" value="P-loop containing nucleotide triphosphate hydrolases"/>
    <property type="match status" value="1"/>
</dbReference>
<proteinExistence type="predicted"/>
<dbReference type="Proteomes" id="UP001597138">
    <property type="component" value="Unassembled WGS sequence"/>
</dbReference>
<evidence type="ECO:0000313" key="3">
    <source>
        <dbReference type="Proteomes" id="UP001597138"/>
    </source>
</evidence>
<dbReference type="Pfam" id="PF13175">
    <property type="entry name" value="AAA_15"/>
    <property type="match status" value="1"/>
</dbReference>
<dbReference type="RefSeq" id="WP_379815783.1">
    <property type="nucleotide sequence ID" value="NZ_JBHUDZ010000016.1"/>
</dbReference>
<feature type="domain" description="Endonuclease GajA/Old nuclease/RecF-like AAA" evidence="1">
    <location>
        <begin position="1"/>
        <end position="509"/>
    </location>
</feature>
<dbReference type="PANTHER" id="PTHR32182:SF22">
    <property type="entry name" value="ATP-DEPENDENT ENDONUCLEASE, OLD FAMILY-RELATED"/>
    <property type="match status" value="1"/>
</dbReference>
<accession>A0ABW4HHN9</accession>
<evidence type="ECO:0000259" key="1">
    <source>
        <dbReference type="Pfam" id="PF13175"/>
    </source>
</evidence>
<evidence type="ECO:0000313" key="2">
    <source>
        <dbReference type="EMBL" id="MFD1604695.1"/>
    </source>
</evidence>
<comment type="caution">
    <text evidence="2">The sequence shown here is derived from an EMBL/GenBank/DDBJ whole genome shotgun (WGS) entry which is preliminary data.</text>
</comment>
<dbReference type="PANTHER" id="PTHR32182">
    <property type="entry name" value="DNA REPLICATION AND REPAIR PROTEIN RECF"/>
    <property type="match status" value="1"/>
</dbReference>
<dbReference type="EMBL" id="JBHUDZ010000016">
    <property type="protein sequence ID" value="MFD1604695.1"/>
    <property type="molecule type" value="Genomic_DNA"/>
</dbReference>
<reference evidence="3" key="1">
    <citation type="journal article" date="2019" name="Int. J. Syst. Evol. Microbiol.">
        <title>The Global Catalogue of Microorganisms (GCM) 10K type strain sequencing project: providing services to taxonomists for standard genome sequencing and annotation.</title>
        <authorList>
            <consortium name="The Broad Institute Genomics Platform"/>
            <consortium name="The Broad Institute Genome Sequencing Center for Infectious Disease"/>
            <person name="Wu L."/>
            <person name="Ma J."/>
        </authorList>
    </citation>
    <scope>NUCLEOTIDE SEQUENCE [LARGE SCALE GENOMIC DNA]</scope>
    <source>
        <strain evidence="3">CCUG 70865</strain>
    </source>
</reference>
<dbReference type="InterPro" id="IPR027417">
    <property type="entry name" value="P-loop_NTPase"/>
</dbReference>
<keyword evidence="3" id="KW-1185">Reference proteome</keyword>
<dbReference type="InterPro" id="IPR041685">
    <property type="entry name" value="AAA_GajA/Old/RecF-like"/>
</dbReference>